<evidence type="ECO:0000313" key="2">
    <source>
        <dbReference type="EMBL" id="KAK7841133.1"/>
    </source>
</evidence>
<sequence length="36" mass="4337">MLWQMKLGPRQVLVLLFMHQGLLQMHFEPCDKMVHT</sequence>
<evidence type="ECO:0000256" key="1">
    <source>
        <dbReference type="SAM" id="SignalP"/>
    </source>
</evidence>
<proteinExistence type="predicted"/>
<name>A0AAW0KR57_QUESU</name>
<keyword evidence="4" id="KW-1185">Reference proteome</keyword>
<feature type="signal peptide" evidence="1">
    <location>
        <begin position="1"/>
        <end position="15"/>
    </location>
</feature>
<keyword evidence="1" id="KW-0732">Signal</keyword>
<dbReference type="EMBL" id="PKMF04000094">
    <property type="protein sequence ID" value="KAK7850841.1"/>
    <property type="molecule type" value="Genomic_DNA"/>
</dbReference>
<dbReference type="EMBL" id="PKMF04000247">
    <property type="protein sequence ID" value="KAK7841133.1"/>
    <property type="molecule type" value="Genomic_DNA"/>
</dbReference>
<accession>A0AAW0KR57</accession>
<protein>
    <submittedName>
        <fullName evidence="2">Uncharacterized protein</fullName>
    </submittedName>
</protein>
<evidence type="ECO:0000313" key="3">
    <source>
        <dbReference type="EMBL" id="KAK7850841.1"/>
    </source>
</evidence>
<reference evidence="2 4" key="2">
    <citation type="journal article" date="2018" name="Sci. Data">
        <title>The draft genome sequence of cork oak.</title>
        <authorList>
            <person name="Ramos A.M."/>
            <person name="Usie A."/>
            <person name="Barbosa P."/>
            <person name="Barros P.M."/>
            <person name="Capote T."/>
            <person name="Chaves I."/>
            <person name="Simoes F."/>
            <person name="Abreu I."/>
            <person name="Carrasquinho I."/>
            <person name="Faro C."/>
            <person name="Guimaraes J.B."/>
            <person name="Mendonca D."/>
            <person name="Nobrega F."/>
            <person name="Rodrigues L."/>
            <person name="Saibo N.J.M."/>
            <person name="Varela M.C."/>
            <person name="Egas C."/>
            <person name="Matos J."/>
            <person name="Miguel C.M."/>
            <person name="Oliveira M.M."/>
            <person name="Ricardo C.P."/>
            <person name="Goncalves S."/>
        </authorList>
    </citation>
    <scope>NUCLEOTIDE SEQUENCE [LARGE SCALE GENOMIC DNA]</scope>
    <source>
        <strain evidence="4">cv. HL8</strain>
        <strain evidence="2">HL8</strain>
    </source>
</reference>
<dbReference type="AlphaFoldDB" id="A0AAW0KR57"/>
<comment type="caution">
    <text evidence="2">The sequence shown here is derived from an EMBL/GenBank/DDBJ whole genome shotgun (WGS) entry which is preliminary data.</text>
</comment>
<gene>
    <name evidence="2" type="ORF">CFP56_015765</name>
    <name evidence="3" type="ORF">CFP56_043528</name>
</gene>
<organism evidence="2 4">
    <name type="scientific">Quercus suber</name>
    <name type="common">Cork oak</name>
    <dbReference type="NCBI Taxonomy" id="58331"/>
    <lineage>
        <taxon>Eukaryota</taxon>
        <taxon>Viridiplantae</taxon>
        <taxon>Streptophyta</taxon>
        <taxon>Embryophyta</taxon>
        <taxon>Tracheophyta</taxon>
        <taxon>Spermatophyta</taxon>
        <taxon>Magnoliopsida</taxon>
        <taxon>eudicotyledons</taxon>
        <taxon>Gunneridae</taxon>
        <taxon>Pentapetalae</taxon>
        <taxon>rosids</taxon>
        <taxon>fabids</taxon>
        <taxon>Fagales</taxon>
        <taxon>Fagaceae</taxon>
        <taxon>Quercus</taxon>
    </lineage>
</organism>
<reference evidence="2" key="3">
    <citation type="submission" date="2023-07" db="EMBL/GenBank/DDBJ databases">
        <title>An improved reference 1 genome and first organelle genomes of Quercus suber.</title>
        <authorList>
            <consortium name="Genosuber Consortium"/>
            <person name="Usie A."/>
            <person name="Serra O."/>
            <person name="Barros P."/>
        </authorList>
    </citation>
    <scope>NUCLEOTIDE SEQUENCE</scope>
    <source>
        <strain evidence="2">HL8</strain>
        <tissue evidence="2">Leaves</tissue>
    </source>
</reference>
<dbReference type="Proteomes" id="UP000237347">
    <property type="component" value="Unassembled WGS sequence"/>
</dbReference>
<feature type="chain" id="PRO_5044716867" evidence="1">
    <location>
        <begin position="16"/>
        <end position="36"/>
    </location>
</feature>
<reference evidence="2" key="1">
    <citation type="submission" date="2017-12" db="EMBL/GenBank/DDBJ databases">
        <authorList>
            <person name="Barbosa P."/>
            <person name="Usie A."/>
            <person name="Ramos A.M."/>
        </authorList>
    </citation>
    <scope>NUCLEOTIDE SEQUENCE</scope>
    <source>
        <strain evidence="2">HL8</strain>
        <tissue evidence="2">Leaves</tissue>
    </source>
</reference>
<evidence type="ECO:0000313" key="4">
    <source>
        <dbReference type="Proteomes" id="UP000237347"/>
    </source>
</evidence>